<dbReference type="InterPro" id="IPR002645">
    <property type="entry name" value="STAS_dom"/>
</dbReference>
<evidence type="ECO:0000259" key="3">
    <source>
        <dbReference type="PROSITE" id="PS50801"/>
    </source>
</evidence>
<dbReference type="GO" id="GO:0043856">
    <property type="term" value="F:anti-sigma factor antagonist activity"/>
    <property type="evidence" value="ECO:0007669"/>
    <property type="project" value="InterPro"/>
</dbReference>
<keyword evidence="5" id="KW-1185">Reference proteome</keyword>
<evidence type="ECO:0000313" key="5">
    <source>
        <dbReference type="Proteomes" id="UP000619260"/>
    </source>
</evidence>
<protein>
    <recommendedName>
        <fullName evidence="2">Anti-sigma factor antagonist</fullName>
    </recommendedName>
</protein>
<gene>
    <name evidence="4" type="ORF">Val02_91350</name>
</gene>
<dbReference type="Pfam" id="PF13466">
    <property type="entry name" value="STAS_2"/>
    <property type="match status" value="1"/>
</dbReference>
<dbReference type="AlphaFoldDB" id="A0A8J3YUP7"/>
<dbReference type="EMBL" id="BOPF01000070">
    <property type="protein sequence ID" value="GIJ52249.1"/>
    <property type="molecule type" value="Genomic_DNA"/>
</dbReference>
<dbReference type="SUPFAM" id="SSF52091">
    <property type="entry name" value="SpoIIaa-like"/>
    <property type="match status" value="1"/>
</dbReference>
<organism evidence="4 5">
    <name type="scientific">Virgisporangium aliadipatigenens</name>
    <dbReference type="NCBI Taxonomy" id="741659"/>
    <lineage>
        <taxon>Bacteria</taxon>
        <taxon>Bacillati</taxon>
        <taxon>Actinomycetota</taxon>
        <taxon>Actinomycetes</taxon>
        <taxon>Micromonosporales</taxon>
        <taxon>Micromonosporaceae</taxon>
        <taxon>Virgisporangium</taxon>
    </lineage>
</organism>
<proteinExistence type="inferred from homology"/>
<evidence type="ECO:0000313" key="4">
    <source>
        <dbReference type="EMBL" id="GIJ52249.1"/>
    </source>
</evidence>
<dbReference type="Proteomes" id="UP000619260">
    <property type="component" value="Unassembled WGS sequence"/>
</dbReference>
<dbReference type="Gene3D" id="3.30.750.24">
    <property type="entry name" value="STAS domain"/>
    <property type="match status" value="1"/>
</dbReference>
<feature type="domain" description="STAS" evidence="3">
    <location>
        <begin position="8"/>
        <end position="109"/>
    </location>
</feature>
<dbReference type="InterPro" id="IPR036513">
    <property type="entry name" value="STAS_dom_sf"/>
</dbReference>
<comment type="caution">
    <text evidence="4">The sequence shown here is derived from an EMBL/GenBank/DDBJ whole genome shotgun (WGS) entry which is preliminary data.</text>
</comment>
<evidence type="ECO:0000256" key="1">
    <source>
        <dbReference type="ARBA" id="ARBA00009013"/>
    </source>
</evidence>
<reference evidence="4" key="1">
    <citation type="submission" date="2021-01" db="EMBL/GenBank/DDBJ databases">
        <title>Whole genome shotgun sequence of Virgisporangium aliadipatigenens NBRC 105644.</title>
        <authorList>
            <person name="Komaki H."/>
            <person name="Tamura T."/>
        </authorList>
    </citation>
    <scope>NUCLEOTIDE SEQUENCE</scope>
    <source>
        <strain evidence="4">NBRC 105644</strain>
    </source>
</reference>
<dbReference type="PANTHER" id="PTHR33495">
    <property type="entry name" value="ANTI-SIGMA FACTOR ANTAGONIST TM_1081-RELATED-RELATED"/>
    <property type="match status" value="1"/>
</dbReference>
<dbReference type="PANTHER" id="PTHR33495:SF2">
    <property type="entry name" value="ANTI-SIGMA FACTOR ANTAGONIST TM_1081-RELATED"/>
    <property type="match status" value="1"/>
</dbReference>
<dbReference type="CDD" id="cd07043">
    <property type="entry name" value="STAS_anti-anti-sigma_factors"/>
    <property type="match status" value="1"/>
</dbReference>
<comment type="similarity">
    <text evidence="1 2">Belongs to the anti-sigma-factor antagonist family.</text>
</comment>
<accession>A0A8J3YUP7</accession>
<dbReference type="NCBIfam" id="TIGR00377">
    <property type="entry name" value="ant_ant_sig"/>
    <property type="match status" value="1"/>
</dbReference>
<dbReference type="InterPro" id="IPR058548">
    <property type="entry name" value="MlaB-like_STAS"/>
</dbReference>
<name>A0A8J3YUP7_9ACTN</name>
<sequence length="109" mass="11591">MHPDEPDWQLTLDQQPDRTVVTVTGDLDLETAPELLARTDGVLAAGPGALVIDLSGLAFIDSSGLSALIRMNQRMAGSGRPFEIISPPRTVAKAFEITGLDQVLPLRAA</sequence>
<dbReference type="InterPro" id="IPR003658">
    <property type="entry name" value="Anti-sigma_ant"/>
</dbReference>
<evidence type="ECO:0000256" key="2">
    <source>
        <dbReference type="RuleBase" id="RU003749"/>
    </source>
</evidence>
<dbReference type="PROSITE" id="PS50801">
    <property type="entry name" value="STAS"/>
    <property type="match status" value="1"/>
</dbReference>
<dbReference type="RefSeq" id="WP_203905646.1">
    <property type="nucleotide sequence ID" value="NZ_BOPF01000070.1"/>
</dbReference>